<keyword evidence="5" id="KW-0732">Signal</keyword>
<dbReference type="PROSITE" id="PS51935">
    <property type="entry name" value="NLPC_P60"/>
    <property type="match status" value="1"/>
</dbReference>
<reference evidence="7 8" key="1">
    <citation type="journal article" date="2016" name="Nat. Commun.">
        <title>Thousands of microbial genomes shed light on interconnected biogeochemical processes in an aquifer system.</title>
        <authorList>
            <person name="Anantharaman K."/>
            <person name="Brown C.T."/>
            <person name="Hug L.A."/>
            <person name="Sharon I."/>
            <person name="Castelle C.J."/>
            <person name="Probst A.J."/>
            <person name="Thomas B.C."/>
            <person name="Singh A."/>
            <person name="Wilkins M.J."/>
            <person name="Karaoz U."/>
            <person name="Brodie E.L."/>
            <person name="Williams K.H."/>
            <person name="Hubbard S.S."/>
            <person name="Banfield J.F."/>
        </authorList>
    </citation>
    <scope>NUCLEOTIDE SEQUENCE [LARGE SCALE GENOMIC DNA]</scope>
</reference>
<dbReference type="Proteomes" id="UP000178379">
    <property type="component" value="Unassembled WGS sequence"/>
</dbReference>
<evidence type="ECO:0000313" key="7">
    <source>
        <dbReference type="EMBL" id="OGI39726.1"/>
    </source>
</evidence>
<dbReference type="InterPro" id="IPR038765">
    <property type="entry name" value="Papain-like_cys_pep_sf"/>
</dbReference>
<dbReference type="PANTHER" id="PTHR47053:SF1">
    <property type="entry name" value="MUREIN DD-ENDOPEPTIDASE MEPH-RELATED"/>
    <property type="match status" value="1"/>
</dbReference>
<evidence type="ECO:0000256" key="2">
    <source>
        <dbReference type="ARBA" id="ARBA00022670"/>
    </source>
</evidence>
<dbReference type="InterPro" id="IPR051202">
    <property type="entry name" value="Peptidase_C40"/>
</dbReference>
<evidence type="ECO:0000256" key="1">
    <source>
        <dbReference type="ARBA" id="ARBA00007074"/>
    </source>
</evidence>
<feature type="domain" description="NlpC/P60" evidence="6">
    <location>
        <begin position="38"/>
        <end position="161"/>
    </location>
</feature>
<evidence type="ECO:0000256" key="4">
    <source>
        <dbReference type="ARBA" id="ARBA00022807"/>
    </source>
</evidence>
<feature type="signal peptide" evidence="5">
    <location>
        <begin position="1"/>
        <end position="20"/>
    </location>
</feature>
<name>A0A1F6T3U1_9PROT</name>
<dbReference type="GO" id="GO:0008234">
    <property type="term" value="F:cysteine-type peptidase activity"/>
    <property type="evidence" value="ECO:0007669"/>
    <property type="project" value="UniProtKB-KW"/>
</dbReference>
<dbReference type="STRING" id="1817756.A2140_00810"/>
<dbReference type="AlphaFoldDB" id="A0A1F6T3U1"/>
<comment type="similarity">
    <text evidence="1">Belongs to the peptidase C40 family.</text>
</comment>
<evidence type="ECO:0000259" key="6">
    <source>
        <dbReference type="PROSITE" id="PS51935"/>
    </source>
</evidence>
<evidence type="ECO:0000256" key="5">
    <source>
        <dbReference type="SAM" id="SignalP"/>
    </source>
</evidence>
<dbReference type="EMBL" id="MFSQ01000089">
    <property type="protein sequence ID" value="OGI39726.1"/>
    <property type="molecule type" value="Genomic_DNA"/>
</dbReference>
<organism evidence="7 8">
    <name type="scientific">Candidatus Muproteobacteria bacterium RBG_16_62_13</name>
    <dbReference type="NCBI Taxonomy" id="1817756"/>
    <lineage>
        <taxon>Bacteria</taxon>
        <taxon>Pseudomonadati</taxon>
        <taxon>Pseudomonadota</taxon>
        <taxon>Candidatus Muproteobacteria</taxon>
    </lineage>
</organism>
<proteinExistence type="inferred from homology"/>
<dbReference type="Pfam" id="PF00877">
    <property type="entry name" value="NLPC_P60"/>
    <property type="match status" value="1"/>
</dbReference>
<dbReference type="PANTHER" id="PTHR47053">
    <property type="entry name" value="MUREIN DD-ENDOPEPTIDASE MEPH-RELATED"/>
    <property type="match status" value="1"/>
</dbReference>
<keyword evidence="3" id="KW-0378">Hydrolase</keyword>
<protein>
    <recommendedName>
        <fullName evidence="6">NlpC/P60 domain-containing protein</fullName>
    </recommendedName>
</protein>
<dbReference type="Gene3D" id="3.90.1720.10">
    <property type="entry name" value="endopeptidase domain like (from Nostoc punctiforme)"/>
    <property type="match status" value="1"/>
</dbReference>
<evidence type="ECO:0000313" key="8">
    <source>
        <dbReference type="Proteomes" id="UP000178379"/>
    </source>
</evidence>
<dbReference type="InterPro" id="IPR000064">
    <property type="entry name" value="NLP_P60_dom"/>
</dbReference>
<gene>
    <name evidence="7" type="ORF">A2140_00810</name>
</gene>
<evidence type="ECO:0000256" key="3">
    <source>
        <dbReference type="ARBA" id="ARBA00022801"/>
    </source>
</evidence>
<accession>A0A1F6T3U1</accession>
<comment type="caution">
    <text evidence="7">The sequence shown here is derived from an EMBL/GenBank/DDBJ whole genome shotgun (WGS) entry which is preliminary data.</text>
</comment>
<sequence>MDIRSLALPGCLLLALLATGCASSPSSRYGEPRGPVSNTAANRAADVALAQIGTPYRHGGDNPRRGFDCSGLVNYSYRQAGLNLGHGTVYLRQYSRRISVSQLRRGDLVFFDQLGKRASHVGIYIGNGKFVHAPSTGKRVQTADFNSDYWRKHLNDVRRLDVY</sequence>
<feature type="chain" id="PRO_5009526550" description="NlpC/P60 domain-containing protein" evidence="5">
    <location>
        <begin position="21"/>
        <end position="163"/>
    </location>
</feature>
<keyword evidence="2" id="KW-0645">Protease</keyword>
<dbReference type="PROSITE" id="PS51257">
    <property type="entry name" value="PROKAR_LIPOPROTEIN"/>
    <property type="match status" value="1"/>
</dbReference>
<keyword evidence="4" id="KW-0788">Thiol protease</keyword>
<dbReference type="SUPFAM" id="SSF54001">
    <property type="entry name" value="Cysteine proteinases"/>
    <property type="match status" value="1"/>
</dbReference>
<dbReference type="GO" id="GO:0006508">
    <property type="term" value="P:proteolysis"/>
    <property type="evidence" value="ECO:0007669"/>
    <property type="project" value="UniProtKB-KW"/>
</dbReference>